<sequence length="272" mass="29978">MRVAITPLLLAGASLVTLAQASPIRVVVVSGQNDVSRFTKIQVSNGATFRPEIFPHGAMIPVPNAQGQQGRSHHLCQKLKNKALEISNKFRETFGLPLIEKHPENLVIPPPIPLQYMPLPPPMKHGEVKILPIMNAMPVTSHAPKSTEPHPVHPVDVMEGHPGHGMRHHSHGGCRRSFVHRLHRALMVLGPWEGRAVAFVLGCGIGVLLRMFWVMAIVIARSFRGRSSSDDDGVEHILVFERDAEDIFVPPPEYTDEKVALVVEDKKADNTA</sequence>
<name>A0ACB8U1A7_9APHY</name>
<gene>
    <name evidence="1" type="ORF">BDY19DRAFT_1057706</name>
</gene>
<comment type="caution">
    <text evidence="1">The sequence shown here is derived from an EMBL/GenBank/DDBJ whole genome shotgun (WGS) entry which is preliminary data.</text>
</comment>
<proteinExistence type="predicted"/>
<protein>
    <submittedName>
        <fullName evidence="1">Uncharacterized protein</fullName>
    </submittedName>
</protein>
<dbReference type="Proteomes" id="UP001055072">
    <property type="component" value="Unassembled WGS sequence"/>
</dbReference>
<evidence type="ECO:0000313" key="2">
    <source>
        <dbReference type="Proteomes" id="UP001055072"/>
    </source>
</evidence>
<accession>A0ACB8U1A7</accession>
<dbReference type="EMBL" id="MU274915">
    <property type="protein sequence ID" value="KAI0088083.1"/>
    <property type="molecule type" value="Genomic_DNA"/>
</dbReference>
<evidence type="ECO:0000313" key="1">
    <source>
        <dbReference type="EMBL" id="KAI0088083.1"/>
    </source>
</evidence>
<reference evidence="1" key="1">
    <citation type="journal article" date="2021" name="Environ. Microbiol.">
        <title>Gene family expansions and transcriptome signatures uncover fungal adaptations to wood decay.</title>
        <authorList>
            <person name="Hage H."/>
            <person name="Miyauchi S."/>
            <person name="Viragh M."/>
            <person name="Drula E."/>
            <person name="Min B."/>
            <person name="Chaduli D."/>
            <person name="Navarro D."/>
            <person name="Favel A."/>
            <person name="Norest M."/>
            <person name="Lesage-Meessen L."/>
            <person name="Balint B."/>
            <person name="Merenyi Z."/>
            <person name="de Eugenio L."/>
            <person name="Morin E."/>
            <person name="Martinez A.T."/>
            <person name="Baldrian P."/>
            <person name="Stursova M."/>
            <person name="Martinez M.J."/>
            <person name="Novotny C."/>
            <person name="Magnuson J.K."/>
            <person name="Spatafora J.W."/>
            <person name="Maurice S."/>
            <person name="Pangilinan J."/>
            <person name="Andreopoulos W."/>
            <person name="LaButti K."/>
            <person name="Hundley H."/>
            <person name="Na H."/>
            <person name="Kuo A."/>
            <person name="Barry K."/>
            <person name="Lipzen A."/>
            <person name="Henrissat B."/>
            <person name="Riley R."/>
            <person name="Ahrendt S."/>
            <person name="Nagy L.G."/>
            <person name="Grigoriev I.V."/>
            <person name="Martin F."/>
            <person name="Rosso M.N."/>
        </authorList>
    </citation>
    <scope>NUCLEOTIDE SEQUENCE</scope>
    <source>
        <strain evidence="1">CBS 384.51</strain>
    </source>
</reference>
<organism evidence="1 2">
    <name type="scientific">Irpex rosettiformis</name>
    <dbReference type="NCBI Taxonomy" id="378272"/>
    <lineage>
        <taxon>Eukaryota</taxon>
        <taxon>Fungi</taxon>
        <taxon>Dikarya</taxon>
        <taxon>Basidiomycota</taxon>
        <taxon>Agaricomycotina</taxon>
        <taxon>Agaricomycetes</taxon>
        <taxon>Polyporales</taxon>
        <taxon>Irpicaceae</taxon>
        <taxon>Irpex</taxon>
    </lineage>
</organism>
<keyword evidence="2" id="KW-1185">Reference proteome</keyword>